<dbReference type="AlphaFoldDB" id="A0A8J4UAY5"/>
<dbReference type="OrthoDB" id="8962560at2759"/>
<keyword evidence="3" id="KW-0732">Signal</keyword>
<dbReference type="Proteomes" id="UP000727407">
    <property type="component" value="Unassembled WGS sequence"/>
</dbReference>
<dbReference type="GO" id="GO:0034394">
    <property type="term" value="P:protein localization to cell surface"/>
    <property type="evidence" value="ECO:0007669"/>
    <property type="project" value="TreeGrafter"/>
</dbReference>
<evidence type="ECO:0000313" key="5">
    <source>
        <dbReference type="EMBL" id="KAF5891667.1"/>
    </source>
</evidence>
<evidence type="ECO:0000313" key="6">
    <source>
        <dbReference type="Proteomes" id="UP000727407"/>
    </source>
</evidence>
<sequence>MSLSGIQKITLLSCLVLSMALFLPKLFSSAVKDKEVLHSEAVGPGRLHGRGPCPGEDQGTRRESLYTTRPNPGSFPQTRPPQKAKLLGRVAPVYGFGIFLFIVYILCQFSRRDPRTAQRRSFSITTPEHTDQDLPEDEMSELKTRIKQMDGQRERRTSKSFQNPARCHKYRDGHLRKITYMLVEEHPLEDVTPEVEAEETPYSADWE</sequence>
<dbReference type="GO" id="GO:0007271">
    <property type="term" value="P:synaptic transmission, cholinergic"/>
    <property type="evidence" value="ECO:0007669"/>
    <property type="project" value="TreeGrafter"/>
</dbReference>
<evidence type="ECO:0000256" key="2">
    <source>
        <dbReference type="SAM" id="Phobius"/>
    </source>
</evidence>
<dbReference type="GO" id="GO:0043005">
    <property type="term" value="C:neuron projection"/>
    <property type="evidence" value="ECO:0007669"/>
    <property type="project" value="TreeGrafter"/>
</dbReference>
<feature type="region of interest" description="Disordered" evidence="1">
    <location>
        <begin position="42"/>
        <end position="81"/>
    </location>
</feature>
<keyword evidence="2" id="KW-0472">Membrane</keyword>
<evidence type="ECO:0000256" key="3">
    <source>
        <dbReference type="SAM" id="SignalP"/>
    </source>
</evidence>
<feature type="compositionally biased region" description="Polar residues" evidence="1">
    <location>
        <begin position="65"/>
        <end position="77"/>
    </location>
</feature>
<reference evidence="5" key="1">
    <citation type="submission" date="2020-07" db="EMBL/GenBank/DDBJ databases">
        <title>Clarias magur genome sequencing, assembly and annotation.</title>
        <authorList>
            <person name="Kushwaha B."/>
            <person name="Kumar R."/>
            <person name="Das P."/>
            <person name="Joshi C.G."/>
            <person name="Kumar D."/>
            <person name="Nagpure N.S."/>
            <person name="Pandey M."/>
            <person name="Agarwal S."/>
            <person name="Srivastava S."/>
            <person name="Singh M."/>
            <person name="Sahoo L."/>
            <person name="Jayasankar P."/>
            <person name="Meher P.K."/>
            <person name="Koringa P.G."/>
            <person name="Iquebal M.A."/>
            <person name="Das S.P."/>
            <person name="Bit A."/>
            <person name="Patnaik S."/>
            <person name="Patel N."/>
            <person name="Shah T.M."/>
            <person name="Hinsu A."/>
            <person name="Jena J.K."/>
        </authorList>
    </citation>
    <scope>NUCLEOTIDE SEQUENCE</scope>
    <source>
        <strain evidence="5">CIFAMagur01</strain>
        <tissue evidence="5">Testis</tissue>
    </source>
</reference>
<evidence type="ECO:0000256" key="1">
    <source>
        <dbReference type="SAM" id="MobiDB-lite"/>
    </source>
</evidence>
<feature type="transmembrane region" description="Helical" evidence="2">
    <location>
        <begin position="91"/>
        <end position="110"/>
    </location>
</feature>
<evidence type="ECO:0000259" key="4">
    <source>
        <dbReference type="Pfam" id="PF15361"/>
    </source>
</evidence>
<feature type="chain" id="PRO_5035149295" evidence="3">
    <location>
        <begin position="21"/>
        <end position="207"/>
    </location>
</feature>
<keyword evidence="6" id="KW-1185">Reference proteome</keyword>
<feature type="non-terminal residue" evidence="5">
    <location>
        <position position="207"/>
    </location>
</feature>
<keyword evidence="2" id="KW-0812">Transmembrane</keyword>
<dbReference type="InterPro" id="IPR032763">
    <property type="entry name" value="RIC3_N"/>
</dbReference>
<feature type="domain" description="Resistance to inhibitors of cholinesterase protein 3 N-terminal" evidence="4">
    <location>
        <begin position="15"/>
        <end position="148"/>
    </location>
</feature>
<name>A0A8J4UAY5_CLAMG</name>
<dbReference type="Pfam" id="PF15361">
    <property type="entry name" value="RIC3"/>
    <property type="match status" value="1"/>
</dbReference>
<protein>
    <submittedName>
        <fullName evidence="5">Protein RIC-3</fullName>
    </submittedName>
</protein>
<keyword evidence="2" id="KW-1133">Transmembrane helix</keyword>
<feature type="signal peptide" evidence="3">
    <location>
        <begin position="1"/>
        <end position="20"/>
    </location>
</feature>
<organism evidence="5 6">
    <name type="scientific">Clarias magur</name>
    <name type="common">Asian catfish</name>
    <name type="synonym">Macropteronotus magur</name>
    <dbReference type="NCBI Taxonomy" id="1594786"/>
    <lineage>
        <taxon>Eukaryota</taxon>
        <taxon>Metazoa</taxon>
        <taxon>Chordata</taxon>
        <taxon>Craniata</taxon>
        <taxon>Vertebrata</taxon>
        <taxon>Euteleostomi</taxon>
        <taxon>Actinopterygii</taxon>
        <taxon>Neopterygii</taxon>
        <taxon>Teleostei</taxon>
        <taxon>Ostariophysi</taxon>
        <taxon>Siluriformes</taxon>
        <taxon>Clariidae</taxon>
        <taxon>Clarias</taxon>
    </lineage>
</organism>
<gene>
    <name evidence="5" type="ORF">DAT39_018628</name>
</gene>
<dbReference type="GO" id="GO:0043025">
    <property type="term" value="C:neuronal cell body"/>
    <property type="evidence" value="ECO:0007669"/>
    <property type="project" value="TreeGrafter"/>
</dbReference>
<dbReference type="PANTHER" id="PTHR21723:SF5">
    <property type="entry name" value="PROTEIN RIC-3"/>
    <property type="match status" value="1"/>
</dbReference>
<dbReference type="PANTHER" id="PTHR21723">
    <property type="entry name" value="RESISTANCE TO INHIBITORS OF CHOLINESTERASE PROTEIN 3 RIC3"/>
    <property type="match status" value="1"/>
</dbReference>
<dbReference type="GO" id="GO:0045202">
    <property type="term" value="C:synapse"/>
    <property type="evidence" value="ECO:0007669"/>
    <property type="project" value="GOC"/>
</dbReference>
<comment type="caution">
    <text evidence="5">The sequence shown here is derived from an EMBL/GenBank/DDBJ whole genome shotgun (WGS) entry which is preliminary data.</text>
</comment>
<dbReference type="InterPro" id="IPR026160">
    <property type="entry name" value="Ric3"/>
</dbReference>
<accession>A0A8J4UAY5</accession>
<proteinExistence type="predicted"/>
<dbReference type="EMBL" id="QNUK01000561">
    <property type="protein sequence ID" value="KAF5891667.1"/>
    <property type="molecule type" value="Genomic_DNA"/>
</dbReference>
<feature type="region of interest" description="Disordered" evidence="1">
    <location>
        <begin position="117"/>
        <end position="138"/>
    </location>
</feature>